<evidence type="ECO:0000313" key="3">
    <source>
        <dbReference type="Proteomes" id="UP000193900"/>
    </source>
</evidence>
<protein>
    <submittedName>
        <fullName evidence="2">Uncharacterized protein</fullName>
    </submittedName>
</protein>
<organism evidence="2 3">
    <name type="scientific">Roseisalinus antarcticus</name>
    <dbReference type="NCBI Taxonomy" id="254357"/>
    <lineage>
        <taxon>Bacteria</taxon>
        <taxon>Pseudomonadati</taxon>
        <taxon>Pseudomonadota</taxon>
        <taxon>Alphaproteobacteria</taxon>
        <taxon>Rhodobacterales</taxon>
        <taxon>Roseobacteraceae</taxon>
        <taxon>Roseisalinus</taxon>
    </lineage>
</organism>
<accession>A0A1Y5SB37</accession>
<dbReference type="EMBL" id="FWFZ01000005">
    <property type="protein sequence ID" value="SLN35935.1"/>
    <property type="molecule type" value="Genomic_DNA"/>
</dbReference>
<dbReference type="AlphaFoldDB" id="A0A1Y5SB37"/>
<keyword evidence="3" id="KW-1185">Reference proteome</keyword>
<evidence type="ECO:0000313" key="2">
    <source>
        <dbReference type="EMBL" id="SLN35935.1"/>
    </source>
</evidence>
<sequence length="55" mass="6150">MIVRKQDRRDGRGIERSPHGHPVAEIQGGYRTASVRRSVPKAPPVSGWQGKEMAR</sequence>
<evidence type="ECO:0000256" key="1">
    <source>
        <dbReference type="SAM" id="MobiDB-lite"/>
    </source>
</evidence>
<feature type="region of interest" description="Disordered" evidence="1">
    <location>
        <begin position="1"/>
        <end position="55"/>
    </location>
</feature>
<reference evidence="2 3" key="1">
    <citation type="submission" date="2017-03" db="EMBL/GenBank/DDBJ databases">
        <authorList>
            <person name="Afonso C.L."/>
            <person name="Miller P.J."/>
            <person name="Scott M.A."/>
            <person name="Spackman E."/>
            <person name="Goraichik I."/>
            <person name="Dimitrov K.M."/>
            <person name="Suarez D.L."/>
            <person name="Swayne D.E."/>
        </authorList>
    </citation>
    <scope>NUCLEOTIDE SEQUENCE [LARGE SCALE GENOMIC DNA]</scope>
    <source>
        <strain evidence="2 3">CECT 7023</strain>
    </source>
</reference>
<proteinExistence type="predicted"/>
<dbReference type="Proteomes" id="UP000193900">
    <property type="component" value="Unassembled WGS sequence"/>
</dbReference>
<feature type="compositionally biased region" description="Basic and acidic residues" evidence="1">
    <location>
        <begin position="1"/>
        <end position="18"/>
    </location>
</feature>
<name>A0A1Y5SB37_9RHOB</name>
<gene>
    <name evidence="2" type="ORF">ROA7023_01303</name>
</gene>